<keyword evidence="2" id="KW-0732">Signal</keyword>
<proteinExistence type="predicted"/>
<dbReference type="Proteomes" id="UP000095281">
    <property type="component" value="Unplaced"/>
</dbReference>
<sequence length="326" mass="38552">MFMSMISMFLMLPFLVAGAPNTTKQFDLIIRDKDFCPNCAEWCANNRLYTCNYTCEIFDPYIVETQDYLKEKYNPIEVRTINTFFLELYEYVDLNETIRILNDTCNNDENVKCTYRNWYYPLDGTCELVYPNQVKGNVVLNKRSQSYVMPLFSRNWYGIDEHIFDKMELLEWCGICQKKIDEIKLELSEEKEINETKLELNEEEKQNKNETDLKLNEEKEEINAKYGTKAENEERNKQIYEAIGEPGGEKIDEIKSELNEEKKDQNKNETKSELRGTKEEINETIKTPSGKKIKKREGKNAKKAREEDEKKKFDKKVSNIISHLPF</sequence>
<feature type="compositionally biased region" description="Basic and acidic residues" evidence="1">
    <location>
        <begin position="298"/>
        <end position="317"/>
    </location>
</feature>
<accession>A0A1I8C2F2</accession>
<organism evidence="3 4">
    <name type="scientific">Meloidogyne hapla</name>
    <name type="common">Root-knot nematode worm</name>
    <dbReference type="NCBI Taxonomy" id="6305"/>
    <lineage>
        <taxon>Eukaryota</taxon>
        <taxon>Metazoa</taxon>
        <taxon>Ecdysozoa</taxon>
        <taxon>Nematoda</taxon>
        <taxon>Chromadorea</taxon>
        <taxon>Rhabditida</taxon>
        <taxon>Tylenchina</taxon>
        <taxon>Tylenchomorpha</taxon>
        <taxon>Tylenchoidea</taxon>
        <taxon>Meloidogynidae</taxon>
        <taxon>Meloidogyninae</taxon>
        <taxon>Meloidogyne</taxon>
    </lineage>
</organism>
<reference evidence="4" key="1">
    <citation type="submission" date="2016-11" db="UniProtKB">
        <authorList>
            <consortium name="WormBaseParasite"/>
        </authorList>
    </citation>
    <scope>IDENTIFICATION</scope>
</reference>
<feature type="signal peptide" evidence="2">
    <location>
        <begin position="1"/>
        <end position="18"/>
    </location>
</feature>
<dbReference type="AlphaFoldDB" id="A0A1I8C2F2"/>
<feature type="region of interest" description="Disordered" evidence="1">
    <location>
        <begin position="202"/>
        <end position="326"/>
    </location>
</feature>
<protein>
    <submittedName>
        <fullName evidence="4">Uncharacterized protein</fullName>
    </submittedName>
</protein>
<evidence type="ECO:0000256" key="2">
    <source>
        <dbReference type="SAM" id="SignalP"/>
    </source>
</evidence>
<keyword evidence="3" id="KW-1185">Reference proteome</keyword>
<name>A0A1I8C2F2_MELHA</name>
<feature type="compositionally biased region" description="Basic and acidic residues" evidence="1">
    <location>
        <begin position="202"/>
        <end position="238"/>
    </location>
</feature>
<dbReference type="WBParaSite" id="MhA1_Contig91.frz3.gene41">
    <property type="protein sequence ID" value="MhA1_Contig91.frz3.gene41"/>
    <property type="gene ID" value="MhA1_Contig91.frz3.gene41"/>
</dbReference>
<feature type="compositionally biased region" description="Basic and acidic residues" evidence="1">
    <location>
        <begin position="247"/>
        <end position="283"/>
    </location>
</feature>
<feature type="chain" id="PRO_5009316443" evidence="2">
    <location>
        <begin position="19"/>
        <end position="326"/>
    </location>
</feature>
<evidence type="ECO:0000313" key="4">
    <source>
        <dbReference type="WBParaSite" id="MhA1_Contig91.frz3.gene41"/>
    </source>
</evidence>
<evidence type="ECO:0000256" key="1">
    <source>
        <dbReference type="SAM" id="MobiDB-lite"/>
    </source>
</evidence>
<evidence type="ECO:0000313" key="3">
    <source>
        <dbReference type="Proteomes" id="UP000095281"/>
    </source>
</evidence>